<dbReference type="SUPFAM" id="SSF109998">
    <property type="entry name" value="Triger factor/SurA peptide-binding domain-like"/>
    <property type="match status" value="1"/>
</dbReference>
<evidence type="ECO:0000313" key="5">
    <source>
        <dbReference type="EMBL" id="QII12259.1"/>
    </source>
</evidence>
<protein>
    <submittedName>
        <fullName evidence="5">Peptidyl-prolyl cis-trans isomerase ppiD</fullName>
        <ecNumber evidence="5">5.2.1.8</ecNumber>
    </submittedName>
</protein>
<reference evidence="6" key="4">
    <citation type="submission" date="2017-10" db="EMBL/GenBank/DDBJ databases">
        <authorList>
            <person name="Banno H."/>
            <person name="Chua N.-H."/>
        </authorList>
    </citation>
    <scope>NUCLEOTIDE SEQUENCE [LARGE SCALE GENOMIC DNA]</scope>
    <source>
        <strain evidence="6">Kuenenia_mbr1_ru-nijmegen</strain>
    </source>
</reference>
<dbReference type="GO" id="GO:0003755">
    <property type="term" value="F:peptidyl-prolyl cis-trans isomerase activity"/>
    <property type="evidence" value="ECO:0007669"/>
    <property type="project" value="UniProtKB-KW"/>
</dbReference>
<dbReference type="EMBL" id="CP049055">
    <property type="protein sequence ID" value="QII12259.1"/>
    <property type="molecule type" value="Genomic_DNA"/>
</dbReference>
<evidence type="ECO:0000313" key="7">
    <source>
        <dbReference type="Proteomes" id="UP000221734"/>
    </source>
</evidence>
<reference evidence="4" key="2">
    <citation type="submission" date="2006-01" db="EMBL/GenBank/DDBJ databases">
        <authorList>
            <person name="Genoscope"/>
        </authorList>
    </citation>
    <scope>NUCLEOTIDE SEQUENCE</scope>
</reference>
<reference evidence="4" key="1">
    <citation type="journal article" date="2006" name="Nature">
        <title>Deciphering the evolution and metabolism of an anammox bacterium from a community genome.</title>
        <authorList>
            <person name="Strous M."/>
            <person name="Pelletier E."/>
            <person name="Mangenot S."/>
            <person name="Rattei T."/>
            <person name="Lehner A."/>
            <person name="Taylor M.W."/>
            <person name="Horn M."/>
            <person name="Daims H."/>
            <person name="Bartol-Mavel D."/>
            <person name="Wincker P."/>
            <person name="Barbe V."/>
            <person name="Fonknechten N."/>
            <person name="Vallenet D."/>
            <person name="Segurens B."/>
            <person name="Schenowitz-Truong C."/>
            <person name="Medigue C."/>
            <person name="Collingro A."/>
            <person name="Snel B."/>
            <person name="Dutilh B.E."/>
            <person name="OpDenCamp H.J.M."/>
            <person name="vanDerDrift C."/>
            <person name="Cirpus I."/>
            <person name="vanDePas-Schoonen K.T."/>
            <person name="Harhangi H.R."/>
            <person name="vanNiftrik L."/>
            <person name="Schmid M."/>
            <person name="Keltjens J."/>
            <person name="vanDeVossenberg J."/>
            <person name="Kartal B."/>
            <person name="Meier H."/>
            <person name="Frishman D."/>
            <person name="Huynen M.A."/>
            <person name="Mewes H."/>
            <person name="Weissenbach J."/>
            <person name="Jetten M.S.M."/>
            <person name="Wagner M."/>
            <person name="LePaslier D."/>
        </authorList>
    </citation>
    <scope>NUCLEOTIDE SEQUENCE</scope>
</reference>
<dbReference type="PANTHER" id="PTHR47245">
    <property type="entry name" value="PEPTIDYLPROLYL ISOMERASE"/>
    <property type="match status" value="1"/>
</dbReference>
<dbReference type="PROSITE" id="PS50198">
    <property type="entry name" value="PPIC_PPIASE_2"/>
    <property type="match status" value="1"/>
</dbReference>
<evidence type="ECO:0000256" key="2">
    <source>
        <dbReference type="SAM" id="SignalP"/>
    </source>
</evidence>
<dbReference type="InterPro" id="IPR046357">
    <property type="entry name" value="PPIase_dom_sf"/>
</dbReference>
<keyword evidence="1 5" id="KW-0413">Isomerase</keyword>
<dbReference type="InterPro" id="IPR050245">
    <property type="entry name" value="PrsA_foldase"/>
</dbReference>
<feature type="chain" id="PRO_5015097165" evidence="2">
    <location>
        <begin position="21"/>
        <end position="318"/>
    </location>
</feature>
<evidence type="ECO:0000313" key="8">
    <source>
        <dbReference type="Proteomes" id="UP000501926"/>
    </source>
</evidence>
<feature type="domain" description="PpiC" evidence="3">
    <location>
        <begin position="182"/>
        <end position="269"/>
    </location>
</feature>
<dbReference type="EC" id="5.2.1.8" evidence="5"/>
<dbReference type="Proteomes" id="UP000221734">
    <property type="component" value="Chromosome Kuenenia_stuttgartiensis_MBR1"/>
</dbReference>
<sequence length="318" mass="35981">MNRKYLFLPMAAMFSFGSFSIHNQSVSANSETSIVLVSKESKEDKDVVAIVNGQKITSNELYELLLSTYGNEALDVLIRRTLINQEARKHGISLTTKEVENKINTLVQREVNALLQTYKIENEADLDKELEKIGASLKEFKDKLTKRLVKEAEIELRAEKVVMKTISVSEEDLQEAYKSIYGEKIEAQQIVLKTKREAEEALEKLRLGADITKMAKAQSIDRASASRDGKMLPFSPEDDIGKSVAHLKPGELSGIINTNYGYHIVKITGRKTGSDKKFDTVKKELEELVREKKYRERLRPWLVNLVESASITKKIATD</sequence>
<dbReference type="Proteomes" id="UP000501926">
    <property type="component" value="Chromosome"/>
</dbReference>
<dbReference type="EMBL" id="CT573071">
    <property type="protein sequence ID" value="CAJ75418.1"/>
    <property type="molecule type" value="Genomic_DNA"/>
</dbReference>
<gene>
    <name evidence="4" type="primary">psrA</name>
    <name evidence="5" type="ORF">KsCSTR_28800</name>
    <name evidence="6" type="ORF">KSMBR1_3735</name>
    <name evidence="4" type="ORF">kuste4656</name>
</gene>
<keyword evidence="2" id="KW-0732">Signal</keyword>
<dbReference type="EMBL" id="LT934425">
    <property type="protein sequence ID" value="SOH06208.1"/>
    <property type="molecule type" value="Genomic_DNA"/>
</dbReference>
<keyword evidence="1" id="KW-0697">Rotamase</keyword>
<feature type="signal peptide" evidence="2">
    <location>
        <begin position="1"/>
        <end position="20"/>
    </location>
</feature>
<evidence type="ECO:0000313" key="4">
    <source>
        <dbReference type="EMBL" id="CAJ75418.1"/>
    </source>
</evidence>
<keyword evidence="7" id="KW-1185">Reference proteome</keyword>
<dbReference type="Pfam" id="PF13145">
    <property type="entry name" value="Rotamase_2"/>
    <property type="match status" value="1"/>
</dbReference>
<dbReference type="Gene3D" id="1.10.4030.10">
    <property type="entry name" value="Porin chaperone SurA, peptide-binding domain"/>
    <property type="match status" value="1"/>
</dbReference>
<dbReference type="SUPFAM" id="SSF54534">
    <property type="entry name" value="FKBP-like"/>
    <property type="match status" value="1"/>
</dbReference>
<evidence type="ECO:0000259" key="3">
    <source>
        <dbReference type="PROSITE" id="PS50198"/>
    </source>
</evidence>
<accession>Q1Q5X6</accession>
<dbReference type="InterPro" id="IPR000297">
    <property type="entry name" value="PPIase_PpiC"/>
</dbReference>
<reference evidence="5 8" key="5">
    <citation type="submission" date="2020-02" db="EMBL/GenBank/DDBJ databases">
        <title>Newly sequenced genome of strain CSTR1 showed variability in Candidatus Kuenenia stuttgartiensis genomes.</title>
        <authorList>
            <person name="Ding C."/>
            <person name="Adrian L."/>
        </authorList>
    </citation>
    <scope>NUCLEOTIDE SEQUENCE [LARGE SCALE GENOMIC DNA]</scope>
    <source>
        <strain evidence="5 8">CSTR1</strain>
    </source>
</reference>
<dbReference type="Gene3D" id="3.10.50.40">
    <property type="match status" value="1"/>
</dbReference>
<dbReference type="AlphaFoldDB" id="Q1Q5X6"/>
<proteinExistence type="predicted"/>
<evidence type="ECO:0000256" key="1">
    <source>
        <dbReference type="PROSITE-ProRule" id="PRU00278"/>
    </source>
</evidence>
<name>Q1Q5X6_KUEST</name>
<dbReference type="KEGG" id="kst:KSMBR1_3735"/>
<dbReference type="PANTHER" id="PTHR47245:SF2">
    <property type="entry name" value="PEPTIDYL-PROLYL CIS-TRANS ISOMERASE HP_0175-RELATED"/>
    <property type="match status" value="1"/>
</dbReference>
<dbReference type="OrthoDB" id="250991at2"/>
<organism evidence="4">
    <name type="scientific">Kuenenia stuttgartiensis</name>
    <dbReference type="NCBI Taxonomy" id="174633"/>
    <lineage>
        <taxon>Bacteria</taxon>
        <taxon>Pseudomonadati</taxon>
        <taxon>Planctomycetota</taxon>
        <taxon>Candidatus Brocadiia</taxon>
        <taxon>Candidatus Brocadiales</taxon>
        <taxon>Candidatus Brocadiaceae</taxon>
        <taxon>Candidatus Kuenenia</taxon>
    </lineage>
</organism>
<dbReference type="InterPro" id="IPR027304">
    <property type="entry name" value="Trigger_fact/SurA_dom_sf"/>
</dbReference>
<evidence type="ECO:0000313" key="6">
    <source>
        <dbReference type="EMBL" id="SOH06208.1"/>
    </source>
</evidence>
<reference evidence="7" key="3">
    <citation type="submission" date="2017-10" db="EMBL/GenBank/DDBJ databases">
        <authorList>
            <person name="Frank J."/>
        </authorList>
    </citation>
    <scope>NUCLEOTIDE SEQUENCE [LARGE SCALE GENOMIC DNA]</scope>
</reference>
<dbReference type="RefSeq" id="WP_099326681.1">
    <property type="nucleotide sequence ID" value="NZ_CP049055.1"/>
</dbReference>